<dbReference type="SUPFAM" id="SSF109604">
    <property type="entry name" value="HD-domain/PDEase-like"/>
    <property type="match status" value="1"/>
</dbReference>
<evidence type="ECO:0000313" key="2">
    <source>
        <dbReference type="Proteomes" id="UP001366166"/>
    </source>
</evidence>
<dbReference type="AlphaFoldDB" id="A0AAU9EHD8"/>
<evidence type="ECO:0008006" key="3">
    <source>
        <dbReference type="Google" id="ProtNLM"/>
    </source>
</evidence>
<reference evidence="2" key="1">
    <citation type="journal article" date="2023" name="Arch. Microbiol.">
        <title>Desulfoferula mesophilus gen. nov. sp. nov., a mesophilic sulfate-reducing bacterium isolated from a brackish lake sediment.</title>
        <authorList>
            <person name="Watanabe T."/>
            <person name="Yabe T."/>
            <person name="Tsuji J.M."/>
            <person name="Fukui M."/>
        </authorList>
    </citation>
    <scope>NUCLEOTIDE SEQUENCE [LARGE SCALE GENOMIC DNA]</scope>
    <source>
        <strain evidence="2">12FAK</strain>
    </source>
</reference>
<dbReference type="RefSeq" id="WP_338599772.1">
    <property type="nucleotide sequence ID" value="NZ_AP028679.1"/>
</dbReference>
<accession>A0AAU9EHD8</accession>
<protein>
    <recommendedName>
        <fullName evidence="3">HD domain-containing protein</fullName>
    </recommendedName>
</protein>
<dbReference type="Proteomes" id="UP001366166">
    <property type="component" value="Chromosome"/>
</dbReference>
<dbReference type="Gene3D" id="1.10.3210.10">
    <property type="entry name" value="Hypothetical protein af1432"/>
    <property type="match status" value="1"/>
</dbReference>
<gene>
    <name evidence="1" type="ORF">FAK_24760</name>
</gene>
<evidence type="ECO:0000313" key="1">
    <source>
        <dbReference type="EMBL" id="BEQ15410.1"/>
    </source>
</evidence>
<organism evidence="1 2">
    <name type="scientific">Desulfoferula mesophila</name>
    <dbReference type="NCBI Taxonomy" id="3058419"/>
    <lineage>
        <taxon>Bacteria</taxon>
        <taxon>Pseudomonadati</taxon>
        <taxon>Thermodesulfobacteriota</taxon>
        <taxon>Desulfarculia</taxon>
        <taxon>Desulfarculales</taxon>
        <taxon>Desulfarculaceae</taxon>
        <taxon>Desulfoferula</taxon>
    </lineage>
</organism>
<dbReference type="Pfam" id="PF13328">
    <property type="entry name" value="HD_4"/>
    <property type="match status" value="1"/>
</dbReference>
<proteinExistence type="predicted"/>
<keyword evidence="2" id="KW-1185">Reference proteome</keyword>
<sequence length="158" mass="17958">MTHKDTQSDHQPALLERALEIAVQAHLGQRDKAGAPYLFHPVKLALQAESEEAMIVALLHDVVEDADEEWSFEDLREEGFTPTVVEALRCLTKADDEHGTDAGYAKFIQRIKGNKLARRVKLLDLADNMNLLRLETLSEKDLSRQAKYHRAWQELQGD</sequence>
<dbReference type="EMBL" id="AP028679">
    <property type="protein sequence ID" value="BEQ15410.1"/>
    <property type="molecule type" value="Genomic_DNA"/>
</dbReference>
<name>A0AAU9EHD8_9BACT</name>
<dbReference type="KEGG" id="dmp:FAK_24760"/>